<feature type="transmembrane region" description="Helical" evidence="1">
    <location>
        <begin position="388"/>
        <end position="407"/>
    </location>
</feature>
<feature type="transmembrane region" description="Helical" evidence="1">
    <location>
        <begin position="326"/>
        <end position="343"/>
    </location>
</feature>
<dbReference type="OrthoDB" id="6608267at2759"/>
<reference evidence="2" key="1">
    <citation type="submission" date="2022-01" db="EMBL/GenBank/DDBJ databases">
        <authorList>
            <person name="King R."/>
        </authorList>
    </citation>
    <scope>NUCLEOTIDE SEQUENCE</scope>
</reference>
<dbReference type="Proteomes" id="UP001152798">
    <property type="component" value="Chromosome 3"/>
</dbReference>
<proteinExistence type="predicted"/>
<keyword evidence="3" id="KW-1185">Reference proteome</keyword>
<gene>
    <name evidence="2" type="ORF">NEZAVI_LOCUS7319</name>
</gene>
<name>A0A9P0H8R9_NEZVI</name>
<keyword evidence="1" id="KW-1133">Transmembrane helix</keyword>
<keyword evidence="1" id="KW-0812">Transmembrane</keyword>
<organism evidence="2 3">
    <name type="scientific">Nezara viridula</name>
    <name type="common">Southern green stink bug</name>
    <name type="synonym">Cimex viridulus</name>
    <dbReference type="NCBI Taxonomy" id="85310"/>
    <lineage>
        <taxon>Eukaryota</taxon>
        <taxon>Metazoa</taxon>
        <taxon>Ecdysozoa</taxon>
        <taxon>Arthropoda</taxon>
        <taxon>Hexapoda</taxon>
        <taxon>Insecta</taxon>
        <taxon>Pterygota</taxon>
        <taxon>Neoptera</taxon>
        <taxon>Paraneoptera</taxon>
        <taxon>Hemiptera</taxon>
        <taxon>Heteroptera</taxon>
        <taxon>Panheteroptera</taxon>
        <taxon>Pentatomomorpha</taxon>
        <taxon>Pentatomoidea</taxon>
        <taxon>Pentatomidae</taxon>
        <taxon>Pentatominae</taxon>
        <taxon>Nezara</taxon>
    </lineage>
</organism>
<evidence type="ECO:0000313" key="3">
    <source>
        <dbReference type="Proteomes" id="UP001152798"/>
    </source>
</evidence>
<evidence type="ECO:0008006" key="4">
    <source>
        <dbReference type="Google" id="ProtNLM"/>
    </source>
</evidence>
<dbReference type="EMBL" id="OV725079">
    <property type="protein sequence ID" value="CAH1397507.1"/>
    <property type="molecule type" value="Genomic_DNA"/>
</dbReference>
<protein>
    <recommendedName>
        <fullName evidence="4">Odorant receptor</fullName>
    </recommendedName>
</protein>
<sequence>MDWTNLVVGGVLCVGEAEEEEAEDRKHHSGSCRLAAAPSRSAFYPPRPPLDAPHLPALSSYYAGVLIGLISLYRHVIGGKSSVAATKVMAILRNGKSDSWETKTSLFDSMVSSTLLYAAEIWGTRYLKVLERTQVRFIKSLLHWPRNTPNYVTRLESGRSPLSVEVLKVINYWTKLSLMSDERLPRQCFNRLRTLDSSIGKPDPTYNWVSQVKMIVAELGCQGMLSCVFSQGLMRFKDEIMEKIRNHHASKDIDRVLNSKSNPRYRKICSFNVTRPEDYLQFRALNLNKLRAVSRLRVASSVLNVLMTITVVKIYKSDLVAAIENVHFIILVSAEILGMITLLRKRKLIISIYTLIGKDYFDYENTLDDECLETKRSAMEKAKRRKYFIQRIFVSCIFCACITVSVLRPVLKILYFDPSEGTPDDGFVRVAMVTVWTPFDKYQWYSVAFIWYCECVIAWNTPSIVFGSTFFFLFALEDLGVQLQLLKKSLANVIQRAKRIDGPIEEGIKLCLKYSIRHHQILFT</sequence>
<evidence type="ECO:0000256" key="1">
    <source>
        <dbReference type="SAM" id="Phobius"/>
    </source>
</evidence>
<dbReference type="AlphaFoldDB" id="A0A9P0H8R9"/>
<keyword evidence="1" id="KW-0472">Membrane</keyword>
<accession>A0A9P0H8R9</accession>
<feature type="transmembrane region" description="Helical" evidence="1">
    <location>
        <begin position="296"/>
        <end position="314"/>
    </location>
</feature>
<feature type="transmembrane region" description="Helical" evidence="1">
    <location>
        <begin position="54"/>
        <end position="73"/>
    </location>
</feature>
<evidence type="ECO:0000313" key="2">
    <source>
        <dbReference type="EMBL" id="CAH1397507.1"/>
    </source>
</evidence>